<protein>
    <submittedName>
        <fullName evidence="2">Uncharacterized protein</fullName>
    </submittedName>
</protein>
<feature type="region of interest" description="Disordered" evidence="1">
    <location>
        <begin position="197"/>
        <end position="257"/>
    </location>
</feature>
<dbReference type="Proteomes" id="UP000038009">
    <property type="component" value="Unassembled WGS sequence"/>
</dbReference>
<feature type="region of interest" description="Disordered" evidence="1">
    <location>
        <begin position="1"/>
        <end position="47"/>
    </location>
</feature>
<comment type="caution">
    <text evidence="2">The sequence shown here is derived from an EMBL/GenBank/DDBJ whole genome shotgun (WGS) entry which is preliminary data.</text>
</comment>
<dbReference type="AlphaFoldDB" id="A0A0N0P4C6"/>
<dbReference type="EMBL" id="LJSK01000240">
    <property type="protein sequence ID" value="KPI84677.1"/>
    <property type="molecule type" value="Genomic_DNA"/>
</dbReference>
<dbReference type="OMA" id="FRMACWV"/>
<sequence>MADYEDSFETESASLDAEVEAMQANTSTISDSGRAARATAGTSSTANDAVPIASLAAAAASPVAAAPGVRPVVLPVPVPVPVSATDQQPKETVPASKRGDYSSATPSFPPSMPQSGGGVLTPIVMDDALAFTEKSALSNGQADGGTWRHSMARSSDKLSSSESLGLPREIAEAAARAGEGLAFQALSHYVAFGSGRGSVSTTPNNGQQSQRTSELQVPQAPSRARRQVIAFPSSEDGSLMREKRESPMRSPSVSPHGVFLTVESPQKAPSETKSASMAPSSIFSTLSQHLQVSTQQQQPSTTTAADLSSMKLPLAPPFISDAATSTSTLAPAAPVGMVASSRPMASSEARDVLTNASAAVTPGATAAAATMPLPSLPPPGWAAEAVSTPKPTGAFTEATSSEGWMIDAGSARLGSSLLLEKPTQPVAPLPPPLDHYRMNTGEARVSELREASEAVERLVKAFAMLKGYGVLERKDGSERAAAKVSVSAATTTAHRAGAASTVQARPIGRMRDLGVPKVHYDVSATDLNSKPVGSHGGPLSSLSLNTKEREQLAEGLILDCVLGLLQEHATRRGLPGGEAEDTGNDSAGSPWQAARPHYELVSADSFASGVGGSSHRQSALRAPIKSASSALHISQTSAAVTDGVFGIEVPLFDPRDRHSAADLYNVAREALEKYVLRRVRTNDTTSQSTPTTKPLAVTHITAAFAWALLLDMSSVCQEIARCAYDAAASSPSPVYPILVEFKGDAACAEVARSAMHCLPFEVLNTPNRSEASSSSAEARGYLFRMACWVTQEQLLTISDALMDTVREDVVKRARLFQYTFFNTAASSEVDPRLLVPPQTPMLMMRPLPNRKGGGSPAATAASSPSHVGTRYQRIARSTADASATERDLFDVPAAALQKLAYNVSVLSTNILCSSGADSILADVRAEEYGDVAMAVSEAVSELLQDESIKAAVQRRAAEKVKKSQMEKKTYASTTRQRKEQAIIDKAEREAEEMVQHILQEMHAQGVS</sequence>
<reference evidence="2 3" key="1">
    <citation type="journal article" date="2015" name="PLoS Pathog.">
        <title>Leptomonas seymouri: Adaptations to the Dixenous Life Cycle Analyzed by Genome Sequencing, Transcriptome Profiling and Co-infection with Leishmania donovani.</title>
        <authorList>
            <person name="Kraeva N."/>
            <person name="Butenko A."/>
            <person name="Hlavacova J."/>
            <person name="Kostygov A."/>
            <person name="Myskova J."/>
            <person name="Grybchuk D."/>
            <person name="Lestinova T."/>
            <person name="Votypka J."/>
            <person name="Volf P."/>
            <person name="Opperdoes F."/>
            <person name="Flegontov P."/>
            <person name="Lukes J."/>
            <person name="Yurchenko V."/>
        </authorList>
    </citation>
    <scope>NUCLEOTIDE SEQUENCE [LARGE SCALE GENOMIC DNA]</scope>
    <source>
        <strain evidence="2 3">ATCC 30220</strain>
    </source>
</reference>
<keyword evidence="3" id="KW-1185">Reference proteome</keyword>
<accession>A0A0N0P4C6</accession>
<feature type="compositionally biased region" description="Low complexity" evidence="1">
    <location>
        <begin position="32"/>
        <end position="47"/>
    </location>
</feature>
<feature type="region of interest" description="Disordered" evidence="1">
    <location>
        <begin position="138"/>
        <end position="164"/>
    </location>
</feature>
<organism evidence="2 3">
    <name type="scientific">Leptomonas seymouri</name>
    <dbReference type="NCBI Taxonomy" id="5684"/>
    <lineage>
        <taxon>Eukaryota</taxon>
        <taxon>Discoba</taxon>
        <taxon>Euglenozoa</taxon>
        <taxon>Kinetoplastea</taxon>
        <taxon>Metakinetoplastina</taxon>
        <taxon>Trypanosomatida</taxon>
        <taxon>Trypanosomatidae</taxon>
        <taxon>Leishmaniinae</taxon>
        <taxon>Leptomonas</taxon>
    </lineage>
</organism>
<feature type="compositionally biased region" description="Polar residues" evidence="1">
    <location>
        <begin position="197"/>
        <end position="216"/>
    </location>
</feature>
<proteinExistence type="predicted"/>
<evidence type="ECO:0000256" key="1">
    <source>
        <dbReference type="SAM" id="MobiDB-lite"/>
    </source>
</evidence>
<dbReference type="VEuPathDB" id="TriTrypDB:Lsey_0240_0080"/>
<gene>
    <name evidence="2" type="ORF">ABL78_6271</name>
</gene>
<dbReference type="OrthoDB" id="266289at2759"/>
<feature type="compositionally biased region" description="Basic and acidic residues" evidence="1">
    <location>
        <begin position="238"/>
        <end position="247"/>
    </location>
</feature>
<feature type="region of interest" description="Disordered" evidence="1">
    <location>
        <begin position="80"/>
        <end position="113"/>
    </location>
</feature>
<evidence type="ECO:0000313" key="2">
    <source>
        <dbReference type="EMBL" id="KPI84677.1"/>
    </source>
</evidence>
<evidence type="ECO:0000313" key="3">
    <source>
        <dbReference type="Proteomes" id="UP000038009"/>
    </source>
</evidence>
<name>A0A0N0P4C6_LEPSE</name>